<sequence length="106" mass="11154">MSGKFSLTVSAHGAFGGLATLRLGDQPPRRFTFQEASIVARALEAVALGVSPERHIYMSPIASDHDFDARVEAEGLVVACEGHPDVALSWPEATELAHALKAAAGE</sequence>
<protein>
    <submittedName>
        <fullName evidence="1">Uncharacterized protein</fullName>
    </submittedName>
</protein>
<evidence type="ECO:0000313" key="2">
    <source>
        <dbReference type="Proteomes" id="UP000422569"/>
    </source>
</evidence>
<reference evidence="1 2" key="1">
    <citation type="submission" date="2019-09" db="EMBL/GenBank/DDBJ databases">
        <title>Isolation and complete genome sequencing of Methylocystis species.</title>
        <authorList>
            <person name="Rumah B.L."/>
            <person name="Stead C.E."/>
            <person name="Stevens B.C."/>
            <person name="Minton N.P."/>
            <person name="Grosse-Honebrink A."/>
            <person name="Zhang Y."/>
        </authorList>
    </citation>
    <scope>NUCLEOTIDE SEQUENCE [LARGE SCALE GENOMIC DNA]</scope>
    <source>
        <strain evidence="1 2">BRCS2</strain>
    </source>
</reference>
<organism evidence="1 2">
    <name type="scientific">Methylocystis parvus</name>
    <dbReference type="NCBI Taxonomy" id="134"/>
    <lineage>
        <taxon>Bacteria</taxon>
        <taxon>Pseudomonadati</taxon>
        <taxon>Pseudomonadota</taxon>
        <taxon>Alphaproteobacteria</taxon>
        <taxon>Hyphomicrobiales</taxon>
        <taxon>Methylocystaceae</taxon>
        <taxon>Methylocystis</taxon>
    </lineage>
</organism>
<name>A0A6B8LZD6_9HYPH</name>
<dbReference type="Proteomes" id="UP000422569">
    <property type="component" value="Chromosome"/>
</dbReference>
<dbReference type="EMBL" id="CP044331">
    <property type="protein sequence ID" value="QGM96824.1"/>
    <property type="molecule type" value="Genomic_DNA"/>
</dbReference>
<dbReference type="RefSeq" id="WP_016919600.1">
    <property type="nucleotide sequence ID" value="NZ_CP044331.1"/>
</dbReference>
<proteinExistence type="predicted"/>
<dbReference type="AlphaFoldDB" id="A0A6B8LZD6"/>
<gene>
    <name evidence="1" type="ORF">F7D14_04590</name>
</gene>
<keyword evidence="2" id="KW-1185">Reference proteome</keyword>
<accession>A0A6B8LZD6</accession>
<dbReference type="KEGG" id="mpar:F7D14_04590"/>
<evidence type="ECO:0000313" key="1">
    <source>
        <dbReference type="EMBL" id="QGM96824.1"/>
    </source>
</evidence>